<name>A0AAJ0HR17_9PEZI</name>
<dbReference type="InterPro" id="IPR037738">
    <property type="entry name" value="Ecm13-like"/>
</dbReference>
<evidence type="ECO:0000313" key="2">
    <source>
        <dbReference type="EMBL" id="KAK3359650.1"/>
    </source>
</evidence>
<sequence>MPVTQAYFLAHTARVKLSFELARPDHNLRLVVGHANLLDSLMLDLVKAEQEQEPWFDRCTRDIAPSNRSGKRYTQRLDSVFEEPERDGRTEDAEGISSLCAITSSFSLTPESDRDSFPA</sequence>
<dbReference type="PANTHER" id="PTHR36826">
    <property type="entry name" value="PROTEIN ECM13"/>
    <property type="match status" value="1"/>
</dbReference>
<evidence type="ECO:0000256" key="1">
    <source>
        <dbReference type="SAM" id="MobiDB-lite"/>
    </source>
</evidence>
<keyword evidence="3" id="KW-1185">Reference proteome</keyword>
<feature type="region of interest" description="Disordered" evidence="1">
    <location>
        <begin position="74"/>
        <end position="96"/>
    </location>
</feature>
<dbReference type="PANTHER" id="PTHR36826:SF1">
    <property type="entry name" value="PROTEIN ECM13"/>
    <property type="match status" value="1"/>
</dbReference>
<dbReference type="AlphaFoldDB" id="A0AAJ0HR17"/>
<reference evidence="2" key="2">
    <citation type="submission" date="2023-06" db="EMBL/GenBank/DDBJ databases">
        <authorList>
            <consortium name="Lawrence Berkeley National Laboratory"/>
            <person name="Haridas S."/>
            <person name="Hensen N."/>
            <person name="Bonometti L."/>
            <person name="Westerberg I."/>
            <person name="Brannstrom I.O."/>
            <person name="Guillou S."/>
            <person name="Cros-Aarteil S."/>
            <person name="Calhoun S."/>
            <person name="Kuo A."/>
            <person name="Mondo S."/>
            <person name="Pangilinan J."/>
            <person name="Riley R."/>
            <person name="Labutti K."/>
            <person name="Andreopoulos B."/>
            <person name="Lipzen A."/>
            <person name="Chen C."/>
            <person name="Yanf M."/>
            <person name="Daum C."/>
            <person name="Ng V."/>
            <person name="Clum A."/>
            <person name="Steindorff A."/>
            <person name="Ohm R."/>
            <person name="Martin F."/>
            <person name="Silar P."/>
            <person name="Natvig D."/>
            <person name="Lalanne C."/>
            <person name="Gautier V."/>
            <person name="Ament-Velasquez S.L."/>
            <person name="Kruys A."/>
            <person name="Hutchinson M.I."/>
            <person name="Powell A.J."/>
            <person name="Barry K."/>
            <person name="Miller A.N."/>
            <person name="Grigoriev I.V."/>
            <person name="Debuchy R."/>
            <person name="Gladieux P."/>
            <person name="Thoren M.H."/>
            <person name="Johannesson H."/>
        </authorList>
    </citation>
    <scope>NUCLEOTIDE SEQUENCE</scope>
    <source>
        <strain evidence="2">CBS 955.72</strain>
    </source>
</reference>
<dbReference type="Proteomes" id="UP001275084">
    <property type="component" value="Unassembled WGS sequence"/>
</dbReference>
<protein>
    <submittedName>
        <fullName evidence="2">Uncharacterized protein</fullName>
    </submittedName>
</protein>
<proteinExistence type="predicted"/>
<evidence type="ECO:0000313" key="3">
    <source>
        <dbReference type="Proteomes" id="UP001275084"/>
    </source>
</evidence>
<dbReference type="EMBL" id="JAUIQD010000002">
    <property type="protein sequence ID" value="KAK3359650.1"/>
    <property type="molecule type" value="Genomic_DNA"/>
</dbReference>
<gene>
    <name evidence="2" type="ORF">B0T25DRAFT_533505</name>
</gene>
<reference evidence="2" key="1">
    <citation type="journal article" date="2023" name="Mol. Phylogenet. Evol.">
        <title>Genome-scale phylogeny and comparative genomics of the fungal order Sordariales.</title>
        <authorList>
            <person name="Hensen N."/>
            <person name="Bonometti L."/>
            <person name="Westerberg I."/>
            <person name="Brannstrom I.O."/>
            <person name="Guillou S."/>
            <person name="Cros-Aarteil S."/>
            <person name="Calhoun S."/>
            <person name="Haridas S."/>
            <person name="Kuo A."/>
            <person name="Mondo S."/>
            <person name="Pangilinan J."/>
            <person name="Riley R."/>
            <person name="LaButti K."/>
            <person name="Andreopoulos B."/>
            <person name="Lipzen A."/>
            <person name="Chen C."/>
            <person name="Yan M."/>
            <person name="Daum C."/>
            <person name="Ng V."/>
            <person name="Clum A."/>
            <person name="Steindorff A."/>
            <person name="Ohm R.A."/>
            <person name="Martin F."/>
            <person name="Silar P."/>
            <person name="Natvig D.O."/>
            <person name="Lalanne C."/>
            <person name="Gautier V."/>
            <person name="Ament-Velasquez S.L."/>
            <person name="Kruys A."/>
            <person name="Hutchinson M.I."/>
            <person name="Powell A.J."/>
            <person name="Barry K."/>
            <person name="Miller A.N."/>
            <person name="Grigoriev I.V."/>
            <person name="Debuchy R."/>
            <person name="Gladieux P."/>
            <person name="Hiltunen Thoren M."/>
            <person name="Johannesson H."/>
        </authorList>
    </citation>
    <scope>NUCLEOTIDE SEQUENCE</scope>
    <source>
        <strain evidence="2">CBS 955.72</strain>
    </source>
</reference>
<accession>A0AAJ0HR17</accession>
<comment type="caution">
    <text evidence="2">The sequence shown here is derived from an EMBL/GenBank/DDBJ whole genome shotgun (WGS) entry which is preliminary data.</text>
</comment>
<organism evidence="2 3">
    <name type="scientific">Lasiosphaeria hispida</name>
    <dbReference type="NCBI Taxonomy" id="260671"/>
    <lineage>
        <taxon>Eukaryota</taxon>
        <taxon>Fungi</taxon>
        <taxon>Dikarya</taxon>
        <taxon>Ascomycota</taxon>
        <taxon>Pezizomycotina</taxon>
        <taxon>Sordariomycetes</taxon>
        <taxon>Sordariomycetidae</taxon>
        <taxon>Sordariales</taxon>
        <taxon>Lasiosphaeriaceae</taxon>
        <taxon>Lasiosphaeria</taxon>
    </lineage>
</organism>